<keyword evidence="3" id="KW-1185">Reference proteome</keyword>
<evidence type="ECO:0000256" key="1">
    <source>
        <dbReference type="SAM" id="MobiDB-lite"/>
    </source>
</evidence>
<protein>
    <submittedName>
        <fullName evidence="2">Uncharacterized protein</fullName>
    </submittedName>
</protein>
<evidence type="ECO:0000313" key="3">
    <source>
        <dbReference type="Proteomes" id="UP000182737"/>
    </source>
</evidence>
<proteinExistence type="predicted"/>
<dbReference type="RefSeq" id="WP_074932207.1">
    <property type="nucleotide sequence ID" value="NZ_FORI01000007.1"/>
</dbReference>
<accession>A0A1I3LK53</accession>
<gene>
    <name evidence="2" type="ORF">SAMN04487775_10733</name>
</gene>
<dbReference type="EMBL" id="FORI01000007">
    <property type="protein sequence ID" value="SFI85067.1"/>
    <property type="molecule type" value="Genomic_DNA"/>
</dbReference>
<evidence type="ECO:0000313" key="2">
    <source>
        <dbReference type="EMBL" id="SFI85067.1"/>
    </source>
</evidence>
<name>A0A1I3LK53_9SPIR</name>
<organism evidence="2 3">
    <name type="scientific">Treponema bryantii</name>
    <dbReference type="NCBI Taxonomy" id="163"/>
    <lineage>
        <taxon>Bacteria</taxon>
        <taxon>Pseudomonadati</taxon>
        <taxon>Spirochaetota</taxon>
        <taxon>Spirochaetia</taxon>
        <taxon>Spirochaetales</taxon>
        <taxon>Treponemataceae</taxon>
        <taxon>Treponema</taxon>
    </lineage>
</organism>
<dbReference type="Proteomes" id="UP000182737">
    <property type="component" value="Unassembled WGS sequence"/>
</dbReference>
<reference evidence="3" key="1">
    <citation type="submission" date="2016-10" db="EMBL/GenBank/DDBJ databases">
        <authorList>
            <person name="Varghese N."/>
            <person name="Submissions S."/>
        </authorList>
    </citation>
    <scope>NUCLEOTIDE SEQUENCE [LARGE SCALE GENOMIC DNA]</scope>
    <source>
        <strain evidence="3">XBD1002</strain>
    </source>
</reference>
<feature type="region of interest" description="Disordered" evidence="1">
    <location>
        <begin position="1"/>
        <end position="43"/>
    </location>
</feature>
<sequence length="139" mass="15450">MQKVQPAKNSLDMDFLNSMNKPIGGTPVQQATPVSTPVAAVEEKEPETIIDPIEMGSDFDTEIDIEDDVAEEEEAPVSVSRQIKATQIVVRTTEKEREALKAYFMKHGVSLSKGIKIAIKYLEQQEKKGLVHFSDIGLY</sequence>
<dbReference type="AlphaFoldDB" id="A0A1I3LK53"/>